<dbReference type="AlphaFoldDB" id="A0A6L2JKX8"/>
<name>A0A6L2JKX8_TANCI</name>
<comment type="caution">
    <text evidence="1">The sequence shown here is derived from an EMBL/GenBank/DDBJ whole genome shotgun (WGS) entry which is preliminary data.</text>
</comment>
<accession>A0A6L2JKX8</accession>
<gene>
    <name evidence="1" type="ORF">Tci_009659</name>
</gene>
<reference evidence="1" key="1">
    <citation type="journal article" date="2019" name="Sci. Rep.">
        <title>Draft genome of Tanacetum cinerariifolium, the natural source of mosquito coil.</title>
        <authorList>
            <person name="Yamashiro T."/>
            <person name="Shiraishi A."/>
            <person name="Satake H."/>
            <person name="Nakayama K."/>
        </authorList>
    </citation>
    <scope>NUCLEOTIDE SEQUENCE</scope>
</reference>
<organism evidence="1">
    <name type="scientific">Tanacetum cinerariifolium</name>
    <name type="common">Dalmatian daisy</name>
    <name type="synonym">Chrysanthemum cinerariifolium</name>
    <dbReference type="NCBI Taxonomy" id="118510"/>
    <lineage>
        <taxon>Eukaryota</taxon>
        <taxon>Viridiplantae</taxon>
        <taxon>Streptophyta</taxon>
        <taxon>Embryophyta</taxon>
        <taxon>Tracheophyta</taxon>
        <taxon>Spermatophyta</taxon>
        <taxon>Magnoliopsida</taxon>
        <taxon>eudicotyledons</taxon>
        <taxon>Gunneridae</taxon>
        <taxon>Pentapetalae</taxon>
        <taxon>asterids</taxon>
        <taxon>campanulids</taxon>
        <taxon>Asterales</taxon>
        <taxon>Asteraceae</taxon>
        <taxon>Asteroideae</taxon>
        <taxon>Anthemideae</taxon>
        <taxon>Anthemidinae</taxon>
        <taxon>Tanacetum</taxon>
    </lineage>
</organism>
<sequence>MVDAQLSTILEDLIQKTFRSYAAKLEKKAKDERKRYIDLIEKSVKEIIKDEVNSQLSQILPKELSEFATTVIQSTITESLKNVVLAKSSSRPKSTYEAAASLTEFELKKILLDKMLKSKSYRATQEHRDLYDALVKSCQLDKDLFESYGKAYSLKRNHEDKDKDEDPPAGSDQWLKKHKTWKLKQEIYDSTTKTKAAKYDDIRGIKDMASNKVSKHDVFSTKRITAVTHVKVMKWYDYGYLDEIEVRREDQQLYKFREGDFPRLNLRDIEDMLLFLV</sequence>
<evidence type="ECO:0000313" key="1">
    <source>
        <dbReference type="EMBL" id="GEU37681.1"/>
    </source>
</evidence>
<dbReference type="EMBL" id="BKCJ010000958">
    <property type="protein sequence ID" value="GEU37681.1"/>
    <property type="molecule type" value="Genomic_DNA"/>
</dbReference>
<protein>
    <submittedName>
        <fullName evidence="1">Uncharacterized protein</fullName>
    </submittedName>
</protein>
<proteinExistence type="predicted"/>